<dbReference type="Pfam" id="PF00132">
    <property type="entry name" value="Hexapep"/>
    <property type="match status" value="1"/>
</dbReference>
<dbReference type="EMBL" id="DXBE01000061">
    <property type="protein sequence ID" value="HIZ69835.1"/>
    <property type="molecule type" value="Genomic_DNA"/>
</dbReference>
<evidence type="ECO:0000256" key="2">
    <source>
        <dbReference type="ARBA" id="ARBA00022679"/>
    </source>
</evidence>
<dbReference type="Gene3D" id="2.160.10.10">
    <property type="entry name" value="Hexapeptide repeat proteins"/>
    <property type="match status" value="1"/>
</dbReference>
<accession>A0A9D2G0H3</accession>
<protein>
    <submittedName>
        <fullName evidence="3">Sugar O-acetyltransferase</fullName>
    </submittedName>
</protein>
<dbReference type="GO" id="GO:0008374">
    <property type="term" value="F:O-acyltransferase activity"/>
    <property type="evidence" value="ECO:0007669"/>
    <property type="project" value="TreeGrafter"/>
</dbReference>
<reference evidence="3" key="2">
    <citation type="submission" date="2021-04" db="EMBL/GenBank/DDBJ databases">
        <authorList>
            <person name="Gilroy R."/>
        </authorList>
    </citation>
    <scope>NUCLEOTIDE SEQUENCE</scope>
    <source>
        <strain evidence="3">ChiHecec3B27-8219</strain>
    </source>
</reference>
<evidence type="ECO:0000313" key="4">
    <source>
        <dbReference type="Proteomes" id="UP000824055"/>
    </source>
</evidence>
<gene>
    <name evidence="3" type="ORF">H9966_08160</name>
</gene>
<dbReference type="InterPro" id="IPR051159">
    <property type="entry name" value="Hexapeptide_acetyltransf"/>
</dbReference>
<evidence type="ECO:0000313" key="3">
    <source>
        <dbReference type="EMBL" id="HIZ69835.1"/>
    </source>
</evidence>
<comment type="similarity">
    <text evidence="1">Belongs to the transferase hexapeptide repeat family.</text>
</comment>
<reference evidence="3" key="1">
    <citation type="journal article" date="2021" name="PeerJ">
        <title>Extensive microbial diversity within the chicken gut microbiome revealed by metagenomics and culture.</title>
        <authorList>
            <person name="Gilroy R."/>
            <person name="Ravi A."/>
            <person name="Getino M."/>
            <person name="Pursley I."/>
            <person name="Horton D.L."/>
            <person name="Alikhan N.F."/>
            <person name="Baker D."/>
            <person name="Gharbi K."/>
            <person name="Hall N."/>
            <person name="Watson M."/>
            <person name="Adriaenssens E.M."/>
            <person name="Foster-Nyarko E."/>
            <person name="Jarju S."/>
            <person name="Secka A."/>
            <person name="Antonio M."/>
            <person name="Oren A."/>
            <person name="Chaudhuri R.R."/>
            <person name="La Ragione R."/>
            <person name="Hildebrand F."/>
            <person name="Pallen M.J."/>
        </authorList>
    </citation>
    <scope>NUCLEOTIDE SEQUENCE</scope>
    <source>
        <strain evidence="3">ChiHecec3B27-8219</strain>
    </source>
</reference>
<name>A0A9D2G0H3_9BACT</name>
<evidence type="ECO:0000256" key="1">
    <source>
        <dbReference type="ARBA" id="ARBA00007274"/>
    </source>
</evidence>
<sequence length="187" mass="20318">MTLEEFLAKVERGEQLGTPETADFMDAMSDEARKVTCRINATYHSREELVELLSELTGKRVDPSVKLFPPIYADFGKNITLGKNVFINDCCHFQDHGGVTIGDGTLIGHNVVFATINHDVRPEHRNEMKAAPIRLGKNVWVGSNVTFLPGVTVGDGAIVAAGAVVTHDVAPRTVVAGVPARKMRDIP</sequence>
<dbReference type="SUPFAM" id="SSF51161">
    <property type="entry name" value="Trimeric LpxA-like enzymes"/>
    <property type="match status" value="1"/>
</dbReference>
<organism evidence="3 4">
    <name type="scientific">Candidatus Prevotella avicola</name>
    <dbReference type="NCBI Taxonomy" id="2838738"/>
    <lineage>
        <taxon>Bacteria</taxon>
        <taxon>Pseudomonadati</taxon>
        <taxon>Bacteroidota</taxon>
        <taxon>Bacteroidia</taxon>
        <taxon>Bacteroidales</taxon>
        <taxon>Prevotellaceae</taxon>
        <taxon>Prevotella</taxon>
    </lineage>
</organism>
<dbReference type="Proteomes" id="UP000824055">
    <property type="component" value="Unassembled WGS sequence"/>
</dbReference>
<dbReference type="AlphaFoldDB" id="A0A9D2G0H3"/>
<dbReference type="PANTHER" id="PTHR23416:SF23">
    <property type="entry name" value="ACETYLTRANSFERASE C18B11.09C-RELATED"/>
    <property type="match status" value="1"/>
</dbReference>
<proteinExistence type="inferred from homology"/>
<dbReference type="InterPro" id="IPR001451">
    <property type="entry name" value="Hexapep"/>
</dbReference>
<comment type="caution">
    <text evidence="3">The sequence shown here is derived from an EMBL/GenBank/DDBJ whole genome shotgun (WGS) entry which is preliminary data.</text>
</comment>
<dbReference type="InterPro" id="IPR011004">
    <property type="entry name" value="Trimer_LpxA-like_sf"/>
</dbReference>
<dbReference type="PANTHER" id="PTHR23416">
    <property type="entry name" value="SIALIC ACID SYNTHASE-RELATED"/>
    <property type="match status" value="1"/>
</dbReference>
<keyword evidence="2" id="KW-0808">Transferase</keyword>